<organism evidence="2 3">
    <name type="scientific">Thermoclostridium caenicola</name>
    <dbReference type="NCBI Taxonomy" id="659425"/>
    <lineage>
        <taxon>Bacteria</taxon>
        <taxon>Bacillati</taxon>
        <taxon>Bacillota</taxon>
        <taxon>Clostridia</taxon>
        <taxon>Eubacteriales</taxon>
        <taxon>Oscillospiraceae</taxon>
        <taxon>Thermoclostridium</taxon>
    </lineage>
</organism>
<gene>
    <name evidence="2" type="ORF">SAMN05444373_1005100</name>
</gene>
<accession>A0A1M6CR13</accession>
<keyword evidence="3" id="KW-1185">Reference proteome</keyword>
<protein>
    <submittedName>
        <fullName evidence="2">Uncharacterized protein</fullName>
    </submittedName>
</protein>
<evidence type="ECO:0000256" key="1">
    <source>
        <dbReference type="SAM" id="Phobius"/>
    </source>
</evidence>
<keyword evidence="1" id="KW-0472">Membrane</keyword>
<keyword evidence="1" id="KW-1133">Transmembrane helix</keyword>
<keyword evidence="1" id="KW-0812">Transmembrane</keyword>
<name>A0A1M6CR13_9FIRM</name>
<dbReference type="Proteomes" id="UP000324781">
    <property type="component" value="Unassembled WGS sequence"/>
</dbReference>
<evidence type="ECO:0000313" key="3">
    <source>
        <dbReference type="Proteomes" id="UP000324781"/>
    </source>
</evidence>
<dbReference type="AlphaFoldDB" id="A0A1M6CR13"/>
<proteinExistence type="predicted"/>
<evidence type="ECO:0000313" key="2">
    <source>
        <dbReference type="EMBL" id="SHI63323.1"/>
    </source>
</evidence>
<reference evidence="2 3" key="1">
    <citation type="submission" date="2016-11" db="EMBL/GenBank/DDBJ databases">
        <authorList>
            <person name="Varghese N."/>
            <person name="Submissions S."/>
        </authorList>
    </citation>
    <scope>NUCLEOTIDE SEQUENCE [LARGE SCALE GENOMIC DNA]</scope>
    <source>
        <strain evidence="2 3">DSM 19027</strain>
    </source>
</reference>
<feature type="transmembrane region" description="Helical" evidence="1">
    <location>
        <begin position="24"/>
        <end position="43"/>
    </location>
</feature>
<dbReference type="EMBL" id="FQZP01000005">
    <property type="protein sequence ID" value="SHI63323.1"/>
    <property type="molecule type" value="Genomic_DNA"/>
</dbReference>
<sequence length="117" mass="13517">MISTGNISKIIKREMYYQWHSKSVAMLFIILLFLNIIHLVGLYDGVISAYERFKITENIFVFCTSGFQFHWSVQDVSSASDKRIYGYDRGCFICGCLFDAMLCYSEQTKRIQLNGAP</sequence>